<dbReference type="EMBL" id="AP019860">
    <property type="protein sequence ID" value="BBM83478.1"/>
    <property type="molecule type" value="Genomic_DNA"/>
</dbReference>
<dbReference type="SUPFAM" id="SSF49879">
    <property type="entry name" value="SMAD/FHA domain"/>
    <property type="match status" value="1"/>
</dbReference>
<dbReference type="SMART" id="SM00240">
    <property type="entry name" value="FHA"/>
    <property type="match status" value="1"/>
</dbReference>
<dbReference type="PANTHER" id="PTHR36304">
    <property type="entry name" value="DOMAIN GTPASE-ACTIVATING PROTEIN, PUTATIVE-RELATED-RELATED"/>
    <property type="match status" value="1"/>
</dbReference>
<evidence type="ECO:0000313" key="4">
    <source>
        <dbReference type="Proteomes" id="UP000326354"/>
    </source>
</evidence>
<dbReference type="KEGG" id="uam:UABAM_01830"/>
<dbReference type="CDD" id="cd00060">
    <property type="entry name" value="FHA"/>
    <property type="match status" value="1"/>
</dbReference>
<proteinExistence type="predicted"/>
<evidence type="ECO:0000313" key="3">
    <source>
        <dbReference type="EMBL" id="BBM83478.1"/>
    </source>
</evidence>
<protein>
    <recommendedName>
        <fullName evidence="2">FHA domain-containing protein</fullName>
    </recommendedName>
</protein>
<keyword evidence="4" id="KW-1185">Reference proteome</keyword>
<dbReference type="AlphaFoldDB" id="A0A5S9IKD1"/>
<accession>A0A5S9IKD1</accession>
<dbReference type="Gene3D" id="2.60.200.20">
    <property type="match status" value="1"/>
</dbReference>
<dbReference type="OrthoDB" id="9813903at2"/>
<dbReference type="InterPro" id="IPR025497">
    <property type="entry name" value="PatA-like_N"/>
</dbReference>
<feature type="region of interest" description="Disordered" evidence="1">
    <location>
        <begin position="1"/>
        <end position="29"/>
    </location>
</feature>
<reference evidence="3 4" key="1">
    <citation type="submission" date="2019-08" db="EMBL/GenBank/DDBJ databases">
        <title>Complete genome sequence of Candidatus Uab amorphum.</title>
        <authorList>
            <person name="Shiratori T."/>
            <person name="Suzuki S."/>
            <person name="Kakizawa Y."/>
            <person name="Ishida K."/>
        </authorList>
    </citation>
    <scope>NUCLEOTIDE SEQUENCE [LARGE SCALE GENOMIC DNA]</scope>
    <source>
        <strain evidence="3 4">SRT547</strain>
    </source>
</reference>
<evidence type="ECO:0000256" key="1">
    <source>
        <dbReference type="SAM" id="MobiDB-lite"/>
    </source>
</evidence>
<dbReference type="Proteomes" id="UP000326354">
    <property type="component" value="Chromosome"/>
</dbReference>
<dbReference type="PROSITE" id="PS50006">
    <property type="entry name" value="FHA_DOMAIN"/>
    <property type="match status" value="1"/>
</dbReference>
<dbReference type="PANTHER" id="PTHR36304:SF4">
    <property type="entry name" value="DUF4388 DOMAIN-CONTAINING PROTEIN"/>
    <property type="match status" value="1"/>
</dbReference>
<feature type="domain" description="FHA" evidence="2">
    <location>
        <begin position="61"/>
        <end position="112"/>
    </location>
</feature>
<dbReference type="RefSeq" id="WP_151967676.1">
    <property type="nucleotide sequence ID" value="NZ_AP019860.1"/>
</dbReference>
<dbReference type="Pfam" id="PF14332">
    <property type="entry name" value="DUF4388"/>
    <property type="match status" value="1"/>
</dbReference>
<organism evidence="3 4">
    <name type="scientific">Uabimicrobium amorphum</name>
    <dbReference type="NCBI Taxonomy" id="2596890"/>
    <lineage>
        <taxon>Bacteria</taxon>
        <taxon>Pseudomonadati</taxon>
        <taxon>Planctomycetota</taxon>
        <taxon>Candidatus Uabimicrobiia</taxon>
        <taxon>Candidatus Uabimicrobiales</taxon>
        <taxon>Candidatus Uabimicrobiaceae</taxon>
        <taxon>Candidatus Uabimicrobium</taxon>
    </lineage>
</organism>
<evidence type="ECO:0000259" key="2">
    <source>
        <dbReference type="PROSITE" id="PS50006"/>
    </source>
</evidence>
<sequence length="273" mass="31211">MSDKNKKEFHRTKRMPVIQRSSTTSSKNEIASIKQNNEIMPGYYLECFPAPRVKLNKLEEFVIGRESSCNLSLNSEDVSRQHAVIKWNIEEDSYIITDLQSVNGLLVNGVYCTTTALKDRDIIQIGEHKIYFYHISLVTPTKIYPGLQSKQVTVRKTREATFGQVENLFKGDLKVIDLGSVLQMVASKKKTGYVQVTEKEIRAFIYFERGIVVHSQVTDIKGEDAFFIIMGCENGKFVFVPDKQAPEQTMNDDVEYLLLQFAQSEDESQRDSN</sequence>
<gene>
    <name evidence="3" type="ORF">UABAM_01830</name>
</gene>
<name>A0A5S9IKD1_UABAM</name>
<dbReference type="InterPro" id="IPR000253">
    <property type="entry name" value="FHA_dom"/>
</dbReference>
<dbReference type="InterPro" id="IPR008984">
    <property type="entry name" value="SMAD_FHA_dom_sf"/>
</dbReference>
<feature type="compositionally biased region" description="Polar residues" evidence="1">
    <location>
        <begin position="19"/>
        <end position="29"/>
    </location>
</feature>
<dbReference type="Pfam" id="PF00498">
    <property type="entry name" value="FHA"/>
    <property type="match status" value="1"/>
</dbReference>